<dbReference type="RefSeq" id="XP_009012228.1">
    <property type="nucleotide sequence ID" value="XM_009013980.1"/>
</dbReference>
<reference evidence="2" key="3">
    <citation type="submission" date="2015-06" db="UniProtKB">
        <authorList>
            <consortium name="EnsemblMetazoa"/>
        </authorList>
    </citation>
    <scope>IDENTIFICATION</scope>
</reference>
<dbReference type="EMBL" id="KB095937">
    <property type="protein sequence ID" value="ESO09674.1"/>
    <property type="molecule type" value="Genomic_DNA"/>
</dbReference>
<sequence length="216" mass="24328">MGNGAGKDVDDGYAGGPNERLRLCLIISLDYLDASSSTKSVPDVMLSMSLDYINKVKRGNSWSLRKCLRMLSERKLWSCDFAVETTREAAVTYYKSSLIGVRYGPHELPLTMERWAEHYVELCRTKSDVTAAVFSKVEGLPTMTELHKILSKTELSIATDKLSNGKAIGGEIPLEIIKTGKHAFTETTSHVALLVCYLTRFERFKYSYNLQKQRRS</sequence>
<organism evidence="2 3">
    <name type="scientific">Helobdella robusta</name>
    <name type="common">Californian leech</name>
    <dbReference type="NCBI Taxonomy" id="6412"/>
    <lineage>
        <taxon>Eukaryota</taxon>
        <taxon>Metazoa</taxon>
        <taxon>Spiralia</taxon>
        <taxon>Lophotrochozoa</taxon>
        <taxon>Annelida</taxon>
        <taxon>Clitellata</taxon>
        <taxon>Hirudinea</taxon>
        <taxon>Rhynchobdellida</taxon>
        <taxon>Glossiphoniidae</taxon>
        <taxon>Helobdella</taxon>
    </lineage>
</organism>
<dbReference type="EnsemblMetazoa" id="HelroT184574">
    <property type="protein sequence ID" value="HelroP184574"/>
    <property type="gene ID" value="HelroG184574"/>
</dbReference>
<dbReference type="HOGENOM" id="CLU_1278861_0_0_1"/>
<evidence type="ECO:0000313" key="1">
    <source>
        <dbReference type="EMBL" id="ESO09674.1"/>
    </source>
</evidence>
<dbReference type="KEGG" id="hro:HELRODRAFT_184574"/>
<dbReference type="OrthoDB" id="10071239at2759"/>
<evidence type="ECO:0000313" key="2">
    <source>
        <dbReference type="EnsemblMetazoa" id="HelroP184574"/>
    </source>
</evidence>
<proteinExistence type="predicted"/>
<dbReference type="GeneID" id="20209682"/>
<protein>
    <submittedName>
        <fullName evidence="1 2">Uncharacterized protein</fullName>
    </submittedName>
</protein>
<dbReference type="AlphaFoldDB" id="T1FLI3"/>
<dbReference type="CTD" id="20209682"/>
<reference evidence="3" key="1">
    <citation type="submission" date="2012-12" db="EMBL/GenBank/DDBJ databases">
        <authorList>
            <person name="Hellsten U."/>
            <person name="Grimwood J."/>
            <person name="Chapman J.A."/>
            <person name="Shapiro H."/>
            <person name="Aerts A."/>
            <person name="Otillar R.P."/>
            <person name="Terry A.Y."/>
            <person name="Boore J.L."/>
            <person name="Simakov O."/>
            <person name="Marletaz F."/>
            <person name="Cho S.-J."/>
            <person name="Edsinger-Gonzales E."/>
            <person name="Havlak P."/>
            <person name="Kuo D.-H."/>
            <person name="Larsson T."/>
            <person name="Lv J."/>
            <person name="Arendt D."/>
            <person name="Savage R."/>
            <person name="Osoegawa K."/>
            <person name="de Jong P."/>
            <person name="Lindberg D.R."/>
            <person name="Seaver E.C."/>
            <person name="Weisblat D.A."/>
            <person name="Putnam N.H."/>
            <person name="Grigoriev I.V."/>
            <person name="Rokhsar D.S."/>
        </authorList>
    </citation>
    <scope>NUCLEOTIDE SEQUENCE</scope>
</reference>
<dbReference type="InParanoid" id="T1FLI3"/>
<keyword evidence="3" id="KW-1185">Reference proteome</keyword>
<name>T1FLI3_HELRO</name>
<gene>
    <name evidence="2" type="primary">20209682</name>
    <name evidence="1" type="ORF">HELRODRAFT_184574</name>
</gene>
<dbReference type="Proteomes" id="UP000015101">
    <property type="component" value="Unassembled WGS sequence"/>
</dbReference>
<accession>T1FLI3</accession>
<dbReference type="EMBL" id="AMQM01010831">
    <property type="status" value="NOT_ANNOTATED_CDS"/>
    <property type="molecule type" value="Genomic_DNA"/>
</dbReference>
<evidence type="ECO:0000313" key="3">
    <source>
        <dbReference type="Proteomes" id="UP000015101"/>
    </source>
</evidence>
<reference evidence="1 3" key="2">
    <citation type="journal article" date="2013" name="Nature">
        <title>Insights into bilaterian evolution from three spiralian genomes.</title>
        <authorList>
            <person name="Simakov O."/>
            <person name="Marletaz F."/>
            <person name="Cho S.J."/>
            <person name="Edsinger-Gonzales E."/>
            <person name="Havlak P."/>
            <person name="Hellsten U."/>
            <person name="Kuo D.H."/>
            <person name="Larsson T."/>
            <person name="Lv J."/>
            <person name="Arendt D."/>
            <person name="Savage R."/>
            <person name="Osoegawa K."/>
            <person name="de Jong P."/>
            <person name="Grimwood J."/>
            <person name="Chapman J.A."/>
            <person name="Shapiro H."/>
            <person name="Aerts A."/>
            <person name="Otillar R.P."/>
            <person name="Terry A.Y."/>
            <person name="Boore J.L."/>
            <person name="Grigoriev I.V."/>
            <person name="Lindberg D.R."/>
            <person name="Seaver E.C."/>
            <person name="Weisblat D.A."/>
            <person name="Putnam N.H."/>
            <person name="Rokhsar D.S."/>
        </authorList>
    </citation>
    <scope>NUCLEOTIDE SEQUENCE</scope>
</reference>